<evidence type="ECO:0000256" key="3">
    <source>
        <dbReference type="ARBA" id="ARBA00004544"/>
    </source>
</evidence>
<evidence type="ECO:0000313" key="15">
    <source>
        <dbReference type="EMBL" id="KAA0183578.1"/>
    </source>
</evidence>
<comment type="subcellular location">
    <subcellularLocation>
        <location evidence="3">Cytoplasm</location>
        <location evidence="3">Cell cortex</location>
    </subcellularLocation>
    <subcellularLocation>
        <location evidence="1">Cytoplasm</location>
        <location evidence="1">Cytoskeleton</location>
        <location evidence="1">Microtubule organizing center</location>
        <location evidence="1">Centrosome</location>
    </subcellularLocation>
    <subcellularLocation>
        <location evidence="2">Cytoplasm</location>
        <location evidence="2">Cytoskeleton</location>
        <location evidence="2">Stress fiber</location>
    </subcellularLocation>
    <subcellularLocation>
        <location evidence="4">Cytoplasm</location>
        <location evidence="4">Myofibril</location>
    </subcellularLocation>
</comment>
<evidence type="ECO:0000256" key="5">
    <source>
        <dbReference type="ARBA" id="ARBA00022490"/>
    </source>
</evidence>
<dbReference type="PANTHER" id="PTHR13034:SF2">
    <property type="entry name" value="DYNACTIN SUBUNIT 4"/>
    <property type="match status" value="1"/>
</dbReference>
<comment type="subunit">
    <text evidence="14">Subunit of dynactin, a multiprotein complex part of a tripartite complex with dynein and a adapter, such as BICDL1, BICD2 or HOOK3. The dynactin complex is built around ACTR1A/ACTB filament and consists of an actin-related filament composed of a shoulder domain, a pointed end and a barbed end. Its length is defined by its flexible shoulder domain. The soulder is composed of 2 DCTN1 subunits, 4 DCTN2 and 2 DCTN3. The 4 DCNT2 (via N-terminus) bind the ACTR1A filament and act as molecular rulers to determine the length. The pointed end is important for binding dynein-dynactin cargo adapters. Consists of 4 subunits: ACTR10, DCNT4, DCTN5 and DCTN6. The barbed end is composed of a CAPZA1:CAPZB heterodimers, which binds ACTR1A/ACTB filament and dynactin and stabilizes dynactin. Interacts with ATP7B, but not ATP7A, in a copper-dependent manner. Interacts with ANK2; this interaction is required for localization at costameres. Interacts with N4BP2L1.</text>
</comment>
<comment type="caution">
    <text evidence="15">The sequence shown here is derived from an EMBL/GenBank/DDBJ whole genome shotgun (WGS) entry which is preliminary data.</text>
</comment>
<keyword evidence="16" id="KW-1185">Reference proteome</keyword>
<gene>
    <name evidence="15" type="ORF">FBUS_11519</name>
</gene>
<reference evidence="15" key="1">
    <citation type="submission" date="2019-05" db="EMBL/GenBank/DDBJ databases">
        <title>Annotation for the trematode Fasciolopsis buski.</title>
        <authorList>
            <person name="Choi Y.-J."/>
        </authorList>
    </citation>
    <scope>NUCLEOTIDE SEQUENCE</scope>
    <source>
        <strain evidence="15">HT</strain>
        <tissue evidence="15">Whole worm</tissue>
    </source>
</reference>
<accession>A0A8E0RNP9</accession>
<keyword evidence="10" id="KW-0175">Coiled coil</keyword>
<name>A0A8E0RNP9_9TREM</name>
<evidence type="ECO:0000256" key="1">
    <source>
        <dbReference type="ARBA" id="ARBA00004300"/>
    </source>
</evidence>
<dbReference type="OrthoDB" id="283815at2759"/>
<dbReference type="EMBL" id="LUCM01011697">
    <property type="protein sequence ID" value="KAA0183578.1"/>
    <property type="molecule type" value="Genomic_DNA"/>
</dbReference>
<keyword evidence="6" id="KW-1017">Isopeptide bond</keyword>
<dbReference type="AlphaFoldDB" id="A0A8E0RNP9"/>
<dbReference type="GO" id="GO:0005813">
    <property type="term" value="C:centrosome"/>
    <property type="evidence" value="ECO:0007669"/>
    <property type="project" value="UniProtKB-SubCell"/>
</dbReference>
<dbReference type="Proteomes" id="UP000728185">
    <property type="component" value="Unassembled WGS sequence"/>
</dbReference>
<comment type="similarity">
    <text evidence="12">Belongs to the dynactin subunit 4 family.</text>
</comment>
<evidence type="ECO:0000256" key="9">
    <source>
        <dbReference type="ARBA" id="ARBA00022990"/>
    </source>
</evidence>
<dbReference type="GO" id="GO:0030016">
    <property type="term" value="C:myofibril"/>
    <property type="evidence" value="ECO:0007669"/>
    <property type="project" value="UniProtKB-SubCell"/>
</dbReference>
<keyword evidence="11" id="KW-0206">Cytoskeleton</keyword>
<evidence type="ECO:0000256" key="8">
    <source>
        <dbReference type="ARBA" id="ARBA00022843"/>
    </source>
</evidence>
<proteinExistence type="inferred from homology"/>
<evidence type="ECO:0000256" key="6">
    <source>
        <dbReference type="ARBA" id="ARBA00022499"/>
    </source>
</evidence>
<dbReference type="PANTHER" id="PTHR13034">
    <property type="entry name" value="DYNACTIN P62 SUBUNIT"/>
    <property type="match status" value="1"/>
</dbReference>
<dbReference type="Pfam" id="PF05502">
    <property type="entry name" value="Dynactin_p62"/>
    <property type="match status" value="1"/>
</dbReference>
<dbReference type="GO" id="GO:0001725">
    <property type="term" value="C:stress fiber"/>
    <property type="evidence" value="ECO:0007669"/>
    <property type="project" value="UniProtKB-SubCell"/>
</dbReference>
<keyword evidence="5" id="KW-0963">Cytoplasm</keyword>
<evidence type="ECO:0000256" key="14">
    <source>
        <dbReference type="ARBA" id="ARBA00093507"/>
    </source>
</evidence>
<keyword evidence="7" id="KW-0597">Phosphoprotein</keyword>
<evidence type="ECO:0000256" key="12">
    <source>
        <dbReference type="ARBA" id="ARBA00034776"/>
    </source>
</evidence>
<evidence type="ECO:0000313" key="16">
    <source>
        <dbReference type="Proteomes" id="UP000728185"/>
    </source>
</evidence>
<evidence type="ECO:0000256" key="7">
    <source>
        <dbReference type="ARBA" id="ARBA00022553"/>
    </source>
</evidence>
<evidence type="ECO:0000256" key="10">
    <source>
        <dbReference type="ARBA" id="ARBA00023054"/>
    </source>
</evidence>
<keyword evidence="8" id="KW-0832">Ubl conjugation</keyword>
<sequence length="328" mass="36401">MRLRGTGLRQITSVVSVALITRCCSLTSSSRDTEPSKKINIPAAEAPVEPANFDLEPFINQPLQLESITTVRQRNLAPQLQPKQTIQLEPHPKCLAVKRSMRCRQCEHNLSKADFNPSSIKFRINLSALYHVPELRYILISAAPAEAQKCGKSDELQRRASTTMSSLRSERLTHSDYKPGKTQLAVLTICNPAHRVTTVTLRQLTAEEEVEKLAHLLQSPESSFAGRLVKGKDSLGEIRKNLSVLSPTIGFSGDLAESNTSVPWFSTVKVSHLRLESFPYVISLRSQLKNSPGVFTKHFVSLEGKPECGSLAFLVDLFSTKFIIVYAC</sequence>
<protein>
    <recommendedName>
        <fullName evidence="13">Dynactin subunit 4</fullName>
    </recommendedName>
</protein>
<evidence type="ECO:0000256" key="2">
    <source>
        <dbReference type="ARBA" id="ARBA00004529"/>
    </source>
</evidence>
<evidence type="ECO:0000256" key="4">
    <source>
        <dbReference type="ARBA" id="ARBA00004657"/>
    </source>
</evidence>
<organism evidence="15 16">
    <name type="scientific">Fasciolopsis buskii</name>
    <dbReference type="NCBI Taxonomy" id="27845"/>
    <lineage>
        <taxon>Eukaryota</taxon>
        <taxon>Metazoa</taxon>
        <taxon>Spiralia</taxon>
        <taxon>Lophotrochozoa</taxon>
        <taxon>Platyhelminthes</taxon>
        <taxon>Trematoda</taxon>
        <taxon>Digenea</taxon>
        <taxon>Plagiorchiida</taxon>
        <taxon>Echinostomata</taxon>
        <taxon>Echinostomatoidea</taxon>
        <taxon>Fasciolidae</taxon>
        <taxon>Fasciolopsis</taxon>
    </lineage>
</organism>
<dbReference type="InterPro" id="IPR008603">
    <property type="entry name" value="DCTN4"/>
</dbReference>
<dbReference type="GO" id="GO:0005869">
    <property type="term" value="C:dynactin complex"/>
    <property type="evidence" value="ECO:0007669"/>
    <property type="project" value="InterPro"/>
</dbReference>
<keyword evidence="9" id="KW-0007">Acetylation</keyword>
<evidence type="ECO:0000256" key="13">
    <source>
        <dbReference type="ARBA" id="ARBA00034864"/>
    </source>
</evidence>
<dbReference type="GO" id="GO:0005938">
    <property type="term" value="C:cell cortex"/>
    <property type="evidence" value="ECO:0007669"/>
    <property type="project" value="UniProtKB-SubCell"/>
</dbReference>
<evidence type="ECO:0000256" key="11">
    <source>
        <dbReference type="ARBA" id="ARBA00023212"/>
    </source>
</evidence>